<gene>
    <name evidence="4" type="ORF">FXF69_27405</name>
</gene>
<evidence type="ECO:0000313" key="5">
    <source>
        <dbReference type="Proteomes" id="UP000323380"/>
    </source>
</evidence>
<evidence type="ECO:0000259" key="3">
    <source>
        <dbReference type="Pfam" id="PF13845"/>
    </source>
</evidence>
<dbReference type="STRING" id="1220554.GCA_001552135_00365"/>
<comment type="caution">
    <text evidence="4">The sequence shown here is derived from an EMBL/GenBank/DDBJ whole genome shotgun (WGS) entry which is preliminary data.</text>
</comment>
<keyword evidence="5" id="KW-1185">Reference proteome</keyword>
<dbReference type="AlphaFoldDB" id="A0A5D0NGZ8"/>
<sequence length="362" mass="39118">MGLSPDALASFLPVTTPPPPDGDQTDVPASAPGWVAPHGPLPAAPRRRTNPFAIVALLCGLFGLVLFAIGFAVAAFVQTGRRGERGRGLAVAGLVAAAAWVAVIAAVLVATSLLTADRDESGHVTGKDKLLPGMLHVGDCFTGLEGVSSRSPVTAMPCSRPHEGEAVAELRLPRDPWPGDREVLERASDACHYKTAQLMKSRYAEHLEAYAIPPNKPGWDAGDRRTLCILRYIGPAKLTVPLAETLDPSKRLWRELRRGDCLAAWAEGSIAQSLLPCDKAHWSQVYAVYRLPSGPYPGDKALQRKAKAGCDARWPDGFSPRERPEMVRFAYPVENEWKAGIRTAVCLGEADKKPLKKSMLRR</sequence>
<dbReference type="Pfam" id="PF13845">
    <property type="entry name" value="Septum_form"/>
    <property type="match status" value="1"/>
</dbReference>
<reference evidence="4 5" key="1">
    <citation type="submission" date="2019-08" db="EMBL/GenBank/DDBJ databases">
        <title>Actinomadura sp. nov. CYP1-5 isolated from mountain soil.</title>
        <authorList>
            <person name="Songsumanus A."/>
            <person name="Kuncharoen N."/>
            <person name="Kudo T."/>
            <person name="Yuki M."/>
            <person name="Igarashi Y."/>
            <person name="Tanasupawat S."/>
        </authorList>
    </citation>
    <scope>NUCLEOTIDE SEQUENCE [LARGE SCALE GENOMIC DNA]</scope>
    <source>
        <strain evidence="4 5">JCM 14158</strain>
    </source>
</reference>
<evidence type="ECO:0000256" key="1">
    <source>
        <dbReference type="SAM" id="MobiDB-lite"/>
    </source>
</evidence>
<accession>A0A5D0NGZ8</accession>
<keyword evidence="2" id="KW-0812">Transmembrane</keyword>
<evidence type="ECO:0000256" key="2">
    <source>
        <dbReference type="SAM" id="Phobius"/>
    </source>
</evidence>
<keyword evidence="2" id="KW-0472">Membrane</keyword>
<keyword evidence="2" id="KW-1133">Transmembrane helix</keyword>
<evidence type="ECO:0000313" key="4">
    <source>
        <dbReference type="EMBL" id="TYB43525.1"/>
    </source>
</evidence>
<dbReference type="EMBL" id="VSFG01000006">
    <property type="protein sequence ID" value="TYB43525.1"/>
    <property type="molecule type" value="Genomic_DNA"/>
</dbReference>
<feature type="transmembrane region" description="Helical" evidence="2">
    <location>
        <begin position="52"/>
        <end position="77"/>
    </location>
</feature>
<dbReference type="Proteomes" id="UP000323380">
    <property type="component" value="Unassembled WGS sequence"/>
</dbReference>
<proteinExistence type="predicted"/>
<name>A0A5D0NGZ8_9ACTN</name>
<protein>
    <recommendedName>
        <fullName evidence="3">Septum formation-related domain-containing protein</fullName>
    </recommendedName>
</protein>
<feature type="region of interest" description="Disordered" evidence="1">
    <location>
        <begin position="12"/>
        <end position="33"/>
    </location>
</feature>
<organism evidence="4 5">
    <name type="scientific">Actinomadura chibensis</name>
    <dbReference type="NCBI Taxonomy" id="392828"/>
    <lineage>
        <taxon>Bacteria</taxon>
        <taxon>Bacillati</taxon>
        <taxon>Actinomycetota</taxon>
        <taxon>Actinomycetes</taxon>
        <taxon>Streptosporangiales</taxon>
        <taxon>Thermomonosporaceae</taxon>
        <taxon>Actinomadura</taxon>
    </lineage>
</organism>
<feature type="transmembrane region" description="Helical" evidence="2">
    <location>
        <begin position="89"/>
        <end position="114"/>
    </location>
</feature>
<feature type="domain" description="Septum formation-related" evidence="3">
    <location>
        <begin position="138"/>
        <end position="346"/>
    </location>
</feature>
<dbReference type="InterPro" id="IPR026004">
    <property type="entry name" value="Septum_form"/>
</dbReference>